<dbReference type="PANTHER" id="PTHR45952">
    <property type="entry name" value="ALUMINUM INDUCED PROTEIN WITH YGL AND LRDR MOTIFS"/>
    <property type="match status" value="1"/>
</dbReference>
<dbReference type="OrthoDB" id="2019121at2759"/>
<dbReference type="EnsemblPlants" id="Bra019002.1">
    <property type="protein sequence ID" value="Bra019002.1-P"/>
    <property type="gene ID" value="Bra019002"/>
</dbReference>
<protein>
    <recommendedName>
        <fullName evidence="1">DUF3700 domain-containing protein</fullName>
    </recommendedName>
</protein>
<name>M4DR59_BRACM</name>
<dbReference type="GeneID" id="103871169"/>
<dbReference type="RefSeq" id="XP_018508006.1">
    <property type="nucleotide sequence ID" value="XM_018652490.1"/>
</dbReference>
<dbReference type="InterPro" id="IPR044828">
    <property type="entry name" value="TSJT1-like"/>
</dbReference>
<dbReference type="SMART" id="SM01172">
    <property type="entry name" value="DUF3700"/>
    <property type="match status" value="1"/>
</dbReference>
<dbReference type="PANTHER" id="PTHR45952:SF18">
    <property type="entry name" value="DUF3700 DOMAIN-CONTAINING PROTEIN"/>
    <property type="match status" value="1"/>
</dbReference>
<sequence length="253" mass="27409">MLAIFQKTFAHPPEELNSPASNLSGKTPKLPGETLSDFLSNHPDSAFSMSFGDSAVLAFARPENSHRPRMFSGIDGIYCVFLGTLNNLWDLNKQYGLSGKSSNEAMFVIEAYRTLRDRGPYPADQVLRGLDGSFAFVVYDAQTSSVFAALGSDGAESLYWGIAADGSVVMSDDLKVIKQGCAKSFAPFPTGCMFHSESGLMSFEHPKNKMKAMQRIDSEGVICGANFKVDACSKINSIPRRGSEANWSLANSS</sequence>
<reference evidence="2 3" key="1">
    <citation type="journal article" date="2011" name="Nat. Genet.">
        <title>The genome of the mesopolyploid crop species Brassica rapa.</title>
        <authorList>
            <consortium name="Brassica rapa Genome Sequencing Project Consortium"/>
            <person name="Wang X."/>
            <person name="Wang H."/>
            <person name="Wang J."/>
            <person name="Sun R."/>
            <person name="Wu J."/>
            <person name="Liu S."/>
            <person name="Bai Y."/>
            <person name="Mun J.H."/>
            <person name="Bancroft I."/>
            <person name="Cheng F."/>
            <person name="Huang S."/>
            <person name="Li X."/>
            <person name="Hua W."/>
            <person name="Wang J."/>
            <person name="Wang X."/>
            <person name="Freeling M."/>
            <person name="Pires J.C."/>
            <person name="Paterson A.H."/>
            <person name="Chalhoub B."/>
            <person name="Wang B."/>
            <person name="Hayward A."/>
            <person name="Sharpe A.G."/>
            <person name="Park B.S."/>
            <person name="Weisshaar B."/>
            <person name="Liu B."/>
            <person name="Li B."/>
            <person name="Liu B."/>
            <person name="Tong C."/>
            <person name="Song C."/>
            <person name="Duran C."/>
            <person name="Peng C."/>
            <person name="Geng C."/>
            <person name="Koh C."/>
            <person name="Lin C."/>
            <person name="Edwards D."/>
            <person name="Mu D."/>
            <person name="Shen D."/>
            <person name="Soumpourou E."/>
            <person name="Li F."/>
            <person name="Fraser F."/>
            <person name="Conant G."/>
            <person name="Lassalle G."/>
            <person name="King G.J."/>
            <person name="Bonnema G."/>
            <person name="Tang H."/>
            <person name="Wang H."/>
            <person name="Belcram H."/>
            <person name="Zhou H."/>
            <person name="Hirakawa H."/>
            <person name="Abe H."/>
            <person name="Guo H."/>
            <person name="Wang H."/>
            <person name="Jin H."/>
            <person name="Parkin I.A."/>
            <person name="Batley J."/>
            <person name="Kim J.S."/>
            <person name="Just J."/>
            <person name="Li J."/>
            <person name="Xu J."/>
            <person name="Deng J."/>
            <person name="Kim J.A."/>
            <person name="Li J."/>
            <person name="Yu J."/>
            <person name="Meng J."/>
            <person name="Wang J."/>
            <person name="Min J."/>
            <person name="Poulain J."/>
            <person name="Wang J."/>
            <person name="Hatakeyama K."/>
            <person name="Wu K."/>
            <person name="Wang L."/>
            <person name="Fang L."/>
            <person name="Trick M."/>
            <person name="Links M.G."/>
            <person name="Zhao M."/>
            <person name="Jin M."/>
            <person name="Ramchiary N."/>
            <person name="Drou N."/>
            <person name="Berkman P.J."/>
            <person name="Cai Q."/>
            <person name="Huang Q."/>
            <person name="Li R."/>
            <person name="Tabata S."/>
            <person name="Cheng S."/>
            <person name="Zhang S."/>
            <person name="Zhang S."/>
            <person name="Huang S."/>
            <person name="Sato S."/>
            <person name="Sun S."/>
            <person name="Kwon S.J."/>
            <person name="Choi S.R."/>
            <person name="Lee T.H."/>
            <person name="Fan W."/>
            <person name="Zhao X."/>
            <person name="Tan X."/>
            <person name="Xu X."/>
            <person name="Wang Y."/>
            <person name="Qiu Y."/>
            <person name="Yin Y."/>
            <person name="Li Y."/>
            <person name="Du Y."/>
            <person name="Liao Y."/>
            <person name="Lim Y."/>
            <person name="Narusaka Y."/>
            <person name="Wang Y."/>
            <person name="Wang Z."/>
            <person name="Li Z."/>
            <person name="Wang Z."/>
            <person name="Xiong Z."/>
            <person name="Zhang Z."/>
        </authorList>
    </citation>
    <scope>NUCLEOTIDE SEQUENCE [LARGE SCALE GENOMIC DNA]</scope>
    <source>
        <strain evidence="2 3">cv. Chiifu-401-42</strain>
    </source>
</reference>
<dbReference type="InterPro" id="IPR024286">
    <property type="entry name" value="DUF3700"/>
</dbReference>
<evidence type="ECO:0000313" key="3">
    <source>
        <dbReference type="Proteomes" id="UP000011750"/>
    </source>
</evidence>
<proteinExistence type="predicted"/>
<dbReference type="AlphaFoldDB" id="M4DR59"/>
<feature type="domain" description="DUF3700" evidence="1">
    <location>
        <begin position="2"/>
        <end position="229"/>
    </location>
</feature>
<dbReference type="InterPro" id="IPR029055">
    <property type="entry name" value="Ntn_hydrolases_N"/>
</dbReference>
<dbReference type="Proteomes" id="UP000011750">
    <property type="component" value="Chromosome A06"/>
</dbReference>
<dbReference type="Pfam" id="PF12481">
    <property type="entry name" value="DUF3700"/>
    <property type="match status" value="1"/>
</dbReference>
<reference evidence="2" key="3">
    <citation type="submission" date="2023-03" db="UniProtKB">
        <authorList>
            <consortium name="EnsemblPlants"/>
        </authorList>
    </citation>
    <scope>IDENTIFICATION</scope>
    <source>
        <strain evidence="2">cv. Chiifu-401-42</strain>
    </source>
</reference>
<reference evidence="2 3" key="2">
    <citation type="journal article" date="2018" name="Hortic Res">
        <title>Improved Brassica rapa reference genome by single-molecule sequencing and chromosome conformation capture technologies.</title>
        <authorList>
            <person name="Zhang L."/>
            <person name="Cai X."/>
            <person name="Wu J."/>
            <person name="Liu M."/>
            <person name="Grob S."/>
            <person name="Cheng F."/>
            <person name="Liang J."/>
            <person name="Cai C."/>
            <person name="Liu Z."/>
            <person name="Liu B."/>
            <person name="Wang F."/>
            <person name="Li S."/>
            <person name="Liu F."/>
            <person name="Li X."/>
            <person name="Cheng L."/>
            <person name="Yang W."/>
            <person name="Li M.H."/>
            <person name="Grossniklaus U."/>
            <person name="Zheng H."/>
            <person name="Wang X."/>
        </authorList>
    </citation>
    <scope>NUCLEOTIDE SEQUENCE [LARGE SCALE GENOMIC DNA]</scope>
    <source>
        <strain evidence="2 3">cv. Chiifu-401-42</strain>
    </source>
</reference>
<accession>M4DR59</accession>
<dbReference type="RefSeq" id="XP_009147645.1">
    <property type="nucleotide sequence ID" value="XM_009149397.2"/>
</dbReference>
<dbReference type="Gramene" id="Bra019002.1">
    <property type="protein sequence ID" value="Bra019002.1-P"/>
    <property type="gene ID" value="Bra019002"/>
</dbReference>
<keyword evidence="3" id="KW-1185">Reference proteome</keyword>
<dbReference type="HOGENOM" id="CLU_080277_0_0_1"/>
<evidence type="ECO:0000259" key="1">
    <source>
        <dbReference type="SMART" id="SM01172"/>
    </source>
</evidence>
<dbReference type="InParanoid" id="M4DR59"/>
<dbReference type="eggNOG" id="ENOG502QT9K">
    <property type="taxonomic scope" value="Eukaryota"/>
</dbReference>
<dbReference type="SUPFAM" id="SSF56235">
    <property type="entry name" value="N-terminal nucleophile aminohydrolases (Ntn hydrolases)"/>
    <property type="match status" value="1"/>
</dbReference>
<dbReference type="STRING" id="51351.M4DR59"/>
<dbReference type="OMA" id="WATWGPS"/>
<organism evidence="2 3">
    <name type="scientific">Brassica campestris</name>
    <name type="common">Field mustard</name>
    <dbReference type="NCBI Taxonomy" id="3711"/>
    <lineage>
        <taxon>Eukaryota</taxon>
        <taxon>Viridiplantae</taxon>
        <taxon>Streptophyta</taxon>
        <taxon>Embryophyta</taxon>
        <taxon>Tracheophyta</taxon>
        <taxon>Spermatophyta</taxon>
        <taxon>Magnoliopsida</taxon>
        <taxon>eudicotyledons</taxon>
        <taxon>Gunneridae</taxon>
        <taxon>Pentapetalae</taxon>
        <taxon>rosids</taxon>
        <taxon>malvids</taxon>
        <taxon>Brassicales</taxon>
        <taxon>Brassicaceae</taxon>
        <taxon>Brassiceae</taxon>
        <taxon>Brassica</taxon>
    </lineage>
</organism>
<dbReference type="Gene3D" id="3.60.20.10">
    <property type="entry name" value="Glutamine Phosphoribosylpyrophosphate, subunit 1, domain 1"/>
    <property type="match status" value="1"/>
</dbReference>
<dbReference type="KEGG" id="brp:103871169"/>
<evidence type="ECO:0000313" key="2">
    <source>
        <dbReference type="EnsemblPlants" id="Bra019002.1-P"/>
    </source>
</evidence>